<dbReference type="Proteomes" id="UP000053464">
    <property type="component" value="Unassembled WGS sequence"/>
</dbReference>
<dbReference type="SUPFAM" id="SSF52540">
    <property type="entry name" value="P-loop containing nucleoside triphosphate hydrolases"/>
    <property type="match status" value="1"/>
</dbReference>
<dbReference type="EMBL" id="LBHB01000003">
    <property type="protein sequence ID" value="KLE33770.1"/>
    <property type="molecule type" value="Genomic_DNA"/>
</dbReference>
<gene>
    <name evidence="1" type="ORF">AAW00_11810</name>
</gene>
<sequence length="201" mass="22145">MQKWRGSGRQKRSLLAADTDIVIEGFPRSANSWSVRVFAHWQRPRRLRIAHHQHSEAQVLAGVARGMPVILLLRDPADAVRSLNELDGTNLDWGLRRWIAFYRAAEQVIDKVVVATFAQATGDFGSVVKRVNERFGTEFAFGPTDDALFARITARMYDTGFPHAAREPRGAGGLPAMDPALLAAAQALYRRLAARAGAGPT</sequence>
<evidence type="ECO:0008006" key="3">
    <source>
        <dbReference type="Google" id="ProtNLM"/>
    </source>
</evidence>
<comment type="caution">
    <text evidence="1">The sequence shown here is derived from an EMBL/GenBank/DDBJ whole genome shotgun (WGS) entry which is preliminary data.</text>
</comment>
<dbReference type="RefSeq" id="WP_047004657.1">
    <property type="nucleotide sequence ID" value="NZ_LBHB01000003.1"/>
</dbReference>
<reference evidence="1 2" key="1">
    <citation type="submission" date="2015-04" db="EMBL/GenBank/DDBJ databases">
        <title>The draft genome sequence of Erythrobacter luteus KA37.</title>
        <authorList>
            <person name="Zhuang L."/>
            <person name="Liu Y."/>
            <person name="Shao Z."/>
        </authorList>
    </citation>
    <scope>NUCLEOTIDE SEQUENCE [LARGE SCALE GENOMIC DNA]</scope>
    <source>
        <strain evidence="1 2">KA37</strain>
    </source>
</reference>
<evidence type="ECO:0000313" key="1">
    <source>
        <dbReference type="EMBL" id="KLE33770.1"/>
    </source>
</evidence>
<dbReference type="InterPro" id="IPR027417">
    <property type="entry name" value="P-loop_NTPase"/>
</dbReference>
<protein>
    <recommendedName>
        <fullName evidence="3">Sulfotransferase domain-containing protein</fullName>
    </recommendedName>
</protein>
<dbReference type="PATRIC" id="fig|1581420.6.peg.2415"/>
<evidence type="ECO:0000313" key="2">
    <source>
        <dbReference type="Proteomes" id="UP000053464"/>
    </source>
</evidence>
<accession>A0A0G9MST5</accession>
<dbReference type="AlphaFoldDB" id="A0A0G9MST5"/>
<proteinExistence type="predicted"/>
<dbReference type="STRING" id="1581420.AAW00_11810"/>
<dbReference type="OrthoDB" id="287064at2"/>
<name>A0A0G9MST5_9SPHN</name>
<organism evidence="1 2">
    <name type="scientific">Aurantiacibacter luteus</name>
    <dbReference type="NCBI Taxonomy" id="1581420"/>
    <lineage>
        <taxon>Bacteria</taxon>
        <taxon>Pseudomonadati</taxon>
        <taxon>Pseudomonadota</taxon>
        <taxon>Alphaproteobacteria</taxon>
        <taxon>Sphingomonadales</taxon>
        <taxon>Erythrobacteraceae</taxon>
        <taxon>Aurantiacibacter</taxon>
    </lineage>
</organism>
<keyword evidence="2" id="KW-1185">Reference proteome</keyword>